<dbReference type="PANTHER" id="PTHR19845:SF15">
    <property type="entry name" value="KATANIN P80 WD40 REPEAT-CONTAINING SUBUNIT B1 HOMOLOG KTN80.2"/>
    <property type="match status" value="1"/>
</dbReference>
<name>A0A392RHD3_9FABA</name>
<dbReference type="PANTHER" id="PTHR19845">
    <property type="entry name" value="KATANIN P80 SUBUNIT"/>
    <property type="match status" value="1"/>
</dbReference>
<dbReference type="Proteomes" id="UP000265520">
    <property type="component" value="Unassembled WGS sequence"/>
</dbReference>
<dbReference type="GO" id="GO:0008352">
    <property type="term" value="C:katanin complex"/>
    <property type="evidence" value="ECO:0007669"/>
    <property type="project" value="TreeGrafter"/>
</dbReference>
<dbReference type="GO" id="GO:0007019">
    <property type="term" value="P:microtubule depolymerization"/>
    <property type="evidence" value="ECO:0007669"/>
    <property type="project" value="TreeGrafter"/>
</dbReference>
<evidence type="ECO:0000313" key="3">
    <source>
        <dbReference type="Proteomes" id="UP000265520"/>
    </source>
</evidence>
<dbReference type="PROSITE" id="PS50294">
    <property type="entry name" value="WD_REPEATS_REGION"/>
    <property type="match status" value="1"/>
</dbReference>
<evidence type="ECO:0000313" key="2">
    <source>
        <dbReference type="EMBL" id="MCI34995.1"/>
    </source>
</evidence>
<dbReference type="EMBL" id="LXQA010219178">
    <property type="protein sequence ID" value="MCI34995.1"/>
    <property type="molecule type" value="Genomic_DNA"/>
</dbReference>
<evidence type="ECO:0000256" key="1">
    <source>
        <dbReference type="PROSITE-ProRule" id="PRU00221"/>
    </source>
</evidence>
<dbReference type="InterPro" id="IPR036322">
    <property type="entry name" value="WD40_repeat_dom_sf"/>
</dbReference>
<protein>
    <submittedName>
        <fullName evidence="2">Katanin p80 WD40 repeat subunit B1-like protein</fullName>
    </submittedName>
</protein>
<keyword evidence="3" id="KW-1185">Reference proteome</keyword>
<feature type="non-terminal residue" evidence="2">
    <location>
        <position position="1"/>
    </location>
</feature>
<organism evidence="2 3">
    <name type="scientific">Trifolium medium</name>
    <dbReference type="NCBI Taxonomy" id="97028"/>
    <lineage>
        <taxon>Eukaryota</taxon>
        <taxon>Viridiplantae</taxon>
        <taxon>Streptophyta</taxon>
        <taxon>Embryophyta</taxon>
        <taxon>Tracheophyta</taxon>
        <taxon>Spermatophyta</taxon>
        <taxon>Magnoliopsida</taxon>
        <taxon>eudicotyledons</taxon>
        <taxon>Gunneridae</taxon>
        <taxon>Pentapetalae</taxon>
        <taxon>rosids</taxon>
        <taxon>fabids</taxon>
        <taxon>Fabales</taxon>
        <taxon>Fabaceae</taxon>
        <taxon>Papilionoideae</taxon>
        <taxon>50 kb inversion clade</taxon>
        <taxon>NPAAA clade</taxon>
        <taxon>Hologalegina</taxon>
        <taxon>IRL clade</taxon>
        <taxon>Trifolieae</taxon>
        <taxon>Trifolium</taxon>
    </lineage>
</organism>
<proteinExistence type="predicted"/>
<dbReference type="PROSITE" id="PS50082">
    <property type="entry name" value="WD_REPEATS_2"/>
    <property type="match status" value="1"/>
</dbReference>
<dbReference type="Gene3D" id="2.130.10.10">
    <property type="entry name" value="YVTN repeat-like/Quinoprotein amine dehydrogenase"/>
    <property type="match status" value="1"/>
</dbReference>
<accession>A0A392RHD3</accession>
<dbReference type="SMART" id="SM00320">
    <property type="entry name" value="WD40"/>
    <property type="match status" value="1"/>
</dbReference>
<sequence>VNCLTIGKKGCRHFVTGGDDHKVNLWTIGKPTSLSSLSGHTSPVESVAFDSGEVLVVAGSSSGVIRLWDLEESKSK</sequence>
<dbReference type="InterPro" id="IPR015943">
    <property type="entry name" value="WD40/YVTN_repeat-like_dom_sf"/>
</dbReference>
<reference evidence="2 3" key="1">
    <citation type="journal article" date="2018" name="Front. Plant Sci.">
        <title>Red Clover (Trifolium pratense) and Zigzag Clover (T. medium) - A Picture of Genomic Similarities and Differences.</title>
        <authorList>
            <person name="Dluhosova J."/>
            <person name="Istvanek J."/>
            <person name="Nedelnik J."/>
            <person name="Repkova J."/>
        </authorList>
    </citation>
    <scope>NUCLEOTIDE SEQUENCE [LARGE SCALE GENOMIC DNA]</scope>
    <source>
        <strain evidence="3">cv. 10/8</strain>
        <tissue evidence="2">Leaf</tissue>
    </source>
</reference>
<keyword evidence="1" id="KW-0853">WD repeat</keyword>
<dbReference type="SUPFAM" id="SSF50978">
    <property type="entry name" value="WD40 repeat-like"/>
    <property type="match status" value="1"/>
</dbReference>
<dbReference type="Pfam" id="PF00400">
    <property type="entry name" value="WD40"/>
    <property type="match status" value="2"/>
</dbReference>
<dbReference type="AlphaFoldDB" id="A0A392RHD3"/>
<feature type="repeat" description="WD" evidence="1">
    <location>
        <begin position="37"/>
        <end position="76"/>
    </location>
</feature>
<comment type="caution">
    <text evidence="2">The sequence shown here is derived from an EMBL/GenBank/DDBJ whole genome shotgun (WGS) entry which is preliminary data.</text>
</comment>
<dbReference type="InterPro" id="IPR001680">
    <property type="entry name" value="WD40_rpt"/>
</dbReference>